<organism evidence="2 3">
    <name type="scientific">Lipomyces starkeyi NRRL Y-11557</name>
    <dbReference type="NCBI Taxonomy" id="675824"/>
    <lineage>
        <taxon>Eukaryota</taxon>
        <taxon>Fungi</taxon>
        <taxon>Dikarya</taxon>
        <taxon>Ascomycota</taxon>
        <taxon>Saccharomycotina</taxon>
        <taxon>Lipomycetes</taxon>
        <taxon>Lipomycetales</taxon>
        <taxon>Lipomycetaceae</taxon>
        <taxon>Lipomyces</taxon>
    </lineage>
</organism>
<dbReference type="OrthoDB" id="10363844at2759"/>
<evidence type="ECO:0000313" key="3">
    <source>
        <dbReference type="Proteomes" id="UP000094385"/>
    </source>
</evidence>
<feature type="region of interest" description="Disordered" evidence="1">
    <location>
        <begin position="16"/>
        <end position="39"/>
    </location>
</feature>
<protein>
    <submittedName>
        <fullName evidence="2">Uncharacterized protein</fullName>
    </submittedName>
</protein>
<proteinExistence type="predicted"/>
<dbReference type="Proteomes" id="UP000094385">
    <property type="component" value="Unassembled WGS sequence"/>
</dbReference>
<gene>
    <name evidence="2" type="ORF">LIPSTDRAFT_5885</name>
</gene>
<evidence type="ECO:0000313" key="2">
    <source>
        <dbReference type="EMBL" id="ODQ70425.1"/>
    </source>
</evidence>
<keyword evidence="3" id="KW-1185">Reference proteome</keyword>
<sequence length="489" mass="53899">MQKSNLSLQIELDTPSLSVPYGERPPKNDADLVKAQEPDANGDDVVLRGRIIASTSDLANLATATTATSAAVGDRASAFEIKEAQISFTTRTLLTRAGLDNRSILNVYHQTITLFPTDCSSADLARQKTQLGPMFNDLSSSLFTSISIPFKMCLPKWLPPTLVTSHAKVLHSVSAKIKYAYSQKSISAVILGRALTNVQKSQRDVPVHSCAPLSVSSTAICSFSNAKTSKPRDFYWKVQVPRCVAVGSHVDLILKFTILPGVARQMIYTENVSFDIVQEKTRVWDVHEQSSWRTIAGKRENSESFLIGAAKRTEKSKEYLLTPLEVPFQPAPPPPPPPPTSNRSETLVSETEIYYALRVCLSLRQASTVLLPSCNTPFLKVGHKIRVAVQLSNLESKQKEICTIMVPVIFTNDGPTPRTAPCSSPEPETKSEELMPELPSYNDAVFESQTIHVLGPVTRWINGWSKEQSTKFPDMSDESLPDDLPYLHA</sequence>
<accession>A0A1E3PYB1</accession>
<dbReference type="AlphaFoldDB" id="A0A1E3PYB1"/>
<evidence type="ECO:0000256" key="1">
    <source>
        <dbReference type="SAM" id="MobiDB-lite"/>
    </source>
</evidence>
<dbReference type="EMBL" id="KV454300">
    <property type="protein sequence ID" value="ODQ70425.1"/>
    <property type="molecule type" value="Genomic_DNA"/>
</dbReference>
<name>A0A1E3PYB1_LIPST</name>
<feature type="compositionally biased region" description="Basic and acidic residues" evidence="1">
    <location>
        <begin position="24"/>
        <end position="37"/>
    </location>
</feature>
<feature type="region of interest" description="Disordered" evidence="1">
    <location>
        <begin position="468"/>
        <end position="489"/>
    </location>
</feature>
<reference evidence="2 3" key="1">
    <citation type="journal article" date="2016" name="Proc. Natl. Acad. Sci. U.S.A.">
        <title>Comparative genomics of biotechnologically important yeasts.</title>
        <authorList>
            <person name="Riley R."/>
            <person name="Haridas S."/>
            <person name="Wolfe K.H."/>
            <person name="Lopes M.R."/>
            <person name="Hittinger C.T."/>
            <person name="Goeker M."/>
            <person name="Salamov A.A."/>
            <person name="Wisecaver J.H."/>
            <person name="Long T.M."/>
            <person name="Calvey C.H."/>
            <person name="Aerts A.L."/>
            <person name="Barry K.W."/>
            <person name="Choi C."/>
            <person name="Clum A."/>
            <person name="Coughlan A.Y."/>
            <person name="Deshpande S."/>
            <person name="Douglass A.P."/>
            <person name="Hanson S.J."/>
            <person name="Klenk H.-P."/>
            <person name="LaButti K.M."/>
            <person name="Lapidus A."/>
            <person name="Lindquist E.A."/>
            <person name="Lipzen A.M."/>
            <person name="Meier-Kolthoff J.P."/>
            <person name="Ohm R.A."/>
            <person name="Otillar R.P."/>
            <person name="Pangilinan J.L."/>
            <person name="Peng Y."/>
            <person name="Rokas A."/>
            <person name="Rosa C.A."/>
            <person name="Scheuner C."/>
            <person name="Sibirny A.A."/>
            <person name="Slot J.C."/>
            <person name="Stielow J.B."/>
            <person name="Sun H."/>
            <person name="Kurtzman C.P."/>
            <person name="Blackwell M."/>
            <person name="Grigoriev I.V."/>
            <person name="Jeffries T.W."/>
        </authorList>
    </citation>
    <scope>NUCLEOTIDE SEQUENCE [LARGE SCALE GENOMIC DNA]</scope>
    <source>
        <strain evidence="2 3">NRRL Y-11557</strain>
    </source>
</reference>